<accession>B9R8E6</accession>
<dbReference type="AlphaFoldDB" id="B9R8E6"/>
<proteinExistence type="predicted"/>
<dbReference type="EMBL" id="EQ973772">
    <property type="protein sequence ID" value="EEF52776.1"/>
    <property type="molecule type" value="Genomic_DNA"/>
</dbReference>
<evidence type="ECO:0000313" key="1">
    <source>
        <dbReference type="EMBL" id="EEF52776.1"/>
    </source>
</evidence>
<evidence type="ECO:0000313" key="2">
    <source>
        <dbReference type="Proteomes" id="UP000008311"/>
    </source>
</evidence>
<dbReference type="Proteomes" id="UP000008311">
    <property type="component" value="Unassembled WGS sequence"/>
</dbReference>
<organism evidence="1 2">
    <name type="scientific">Ricinus communis</name>
    <name type="common">Castor bean</name>
    <dbReference type="NCBI Taxonomy" id="3988"/>
    <lineage>
        <taxon>Eukaryota</taxon>
        <taxon>Viridiplantae</taxon>
        <taxon>Streptophyta</taxon>
        <taxon>Embryophyta</taxon>
        <taxon>Tracheophyta</taxon>
        <taxon>Spermatophyta</taxon>
        <taxon>Magnoliopsida</taxon>
        <taxon>eudicotyledons</taxon>
        <taxon>Gunneridae</taxon>
        <taxon>Pentapetalae</taxon>
        <taxon>rosids</taxon>
        <taxon>fabids</taxon>
        <taxon>Malpighiales</taxon>
        <taxon>Euphorbiaceae</taxon>
        <taxon>Acalyphoideae</taxon>
        <taxon>Acalypheae</taxon>
        <taxon>Ricinus</taxon>
    </lineage>
</organism>
<gene>
    <name evidence="1" type="ORF">RCOM_1599340</name>
</gene>
<protein>
    <submittedName>
        <fullName evidence="1">Uncharacterized protein</fullName>
    </submittedName>
</protein>
<sequence length="49" mass="5785">MDEFQVYRRFPMNKWKRSGPLEVLRGCGLGRRREAPSFCFIARISGHVE</sequence>
<reference evidence="2" key="1">
    <citation type="journal article" date="2010" name="Nat. Biotechnol.">
        <title>Draft genome sequence of the oilseed species Ricinus communis.</title>
        <authorList>
            <person name="Chan A.P."/>
            <person name="Crabtree J."/>
            <person name="Zhao Q."/>
            <person name="Lorenzi H."/>
            <person name="Orvis J."/>
            <person name="Puiu D."/>
            <person name="Melake-Berhan A."/>
            <person name="Jones K.M."/>
            <person name="Redman J."/>
            <person name="Chen G."/>
            <person name="Cahoon E.B."/>
            <person name="Gedil M."/>
            <person name="Stanke M."/>
            <person name="Haas B.J."/>
            <person name="Wortman J.R."/>
            <person name="Fraser-Liggett C.M."/>
            <person name="Ravel J."/>
            <person name="Rabinowicz P.D."/>
        </authorList>
    </citation>
    <scope>NUCLEOTIDE SEQUENCE [LARGE SCALE GENOMIC DNA]</scope>
    <source>
        <strain evidence="2">cv. Hale</strain>
    </source>
</reference>
<name>B9R8E6_RICCO</name>
<dbReference type="InParanoid" id="B9R8E6"/>
<keyword evidence="2" id="KW-1185">Reference proteome</keyword>